<evidence type="ECO:0000256" key="1">
    <source>
        <dbReference type="ARBA" id="ARBA00022723"/>
    </source>
</evidence>
<gene>
    <name evidence="7" type="ORF">ODALV1_LOCUS19575</name>
</gene>
<keyword evidence="1" id="KW-0479">Metal-binding</keyword>
<feature type="domain" description="SWIM-type" evidence="6">
    <location>
        <begin position="187"/>
        <end position="223"/>
    </location>
</feature>
<feature type="region of interest" description="Disordered" evidence="5">
    <location>
        <begin position="691"/>
        <end position="862"/>
    </location>
</feature>
<feature type="region of interest" description="Disordered" evidence="5">
    <location>
        <begin position="1159"/>
        <end position="1322"/>
    </location>
</feature>
<feature type="compositionally biased region" description="Low complexity" evidence="5">
    <location>
        <begin position="613"/>
        <end position="631"/>
    </location>
</feature>
<keyword evidence="8" id="KW-1185">Reference proteome</keyword>
<dbReference type="InterPro" id="IPR048370">
    <property type="entry name" value="ZSWIM4-8_C"/>
</dbReference>
<feature type="region of interest" description="Disordered" evidence="5">
    <location>
        <begin position="1659"/>
        <end position="1712"/>
    </location>
</feature>
<evidence type="ECO:0000313" key="8">
    <source>
        <dbReference type="Proteomes" id="UP001642540"/>
    </source>
</evidence>
<evidence type="ECO:0000256" key="2">
    <source>
        <dbReference type="ARBA" id="ARBA00022771"/>
    </source>
</evidence>
<feature type="compositionally biased region" description="Basic and acidic residues" evidence="5">
    <location>
        <begin position="850"/>
        <end position="862"/>
    </location>
</feature>
<feature type="compositionally biased region" description="Low complexity" evidence="5">
    <location>
        <begin position="1197"/>
        <end position="1220"/>
    </location>
</feature>
<name>A0ABP1R7F5_9HEXA</name>
<keyword evidence="2 4" id="KW-0863">Zinc-finger</keyword>
<dbReference type="Proteomes" id="UP001642540">
    <property type="component" value="Unassembled WGS sequence"/>
</dbReference>
<feature type="region of interest" description="Disordered" evidence="5">
    <location>
        <begin position="591"/>
        <end position="651"/>
    </location>
</feature>
<dbReference type="PANTHER" id="PTHR22619">
    <property type="entry name" value="ZINC FINGER SWIM DOMAIN CONTAINING PROTEIN 4, 5, 6"/>
    <property type="match status" value="1"/>
</dbReference>
<feature type="compositionally biased region" description="Polar residues" evidence="5">
    <location>
        <begin position="1659"/>
        <end position="1673"/>
    </location>
</feature>
<dbReference type="InterPro" id="IPR007527">
    <property type="entry name" value="Znf_SWIM"/>
</dbReference>
<feature type="compositionally biased region" description="Pro residues" evidence="5">
    <location>
        <begin position="1565"/>
        <end position="1577"/>
    </location>
</feature>
<feature type="compositionally biased region" description="Low complexity" evidence="5">
    <location>
        <begin position="641"/>
        <end position="651"/>
    </location>
</feature>
<feature type="region of interest" description="Disordered" evidence="5">
    <location>
        <begin position="1548"/>
        <end position="1589"/>
    </location>
</feature>
<reference evidence="7 8" key="1">
    <citation type="submission" date="2024-08" db="EMBL/GenBank/DDBJ databases">
        <authorList>
            <person name="Cucini C."/>
            <person name="Frati F."/>
        </authorList>
    </citation>
    <scope>NUCLEOTIDE SEQUENCE [LARGE SCALE GENOMIC DNA]</scope>
</reference>
<feature type="compositionally biased region" description="Polar residues" evidence="5">
    <location>
        <begin position="594"/>
        <end position="612"/>
    </location>
</feature>
<dbReference type="InterPro" id="IPR057945">
    <property type="entry name" value="TPR_ZSWIM8"/>
</dbReference>
<dbReference type="Pfam" id="PF21055">
    <property type="entry name" value="ZSWIM4-8_C"/>
    <property type="match status" value="1"/>
</dbReference>
<proteinExistence type="predicted"/>
<keyword evidence="3" id="KW-0862">Zinc</keyword>
<evidence type="ECO:0000313" key="7">
    <source>
        <dbReference type="EMBL" id="CAL8121876.1"/>
    </source>
</evidence>
<feature type="compositionally biased region" description="Low complexity" evidence="5">
    <location>
        <begin position="1284"/>
        <end position="1302"/>
    </location>
</feature>
<feature type="compositionally biased region" description="Basic residues" evidence="5">
    <location>
        <begin position="1697"/>
        <end position="1710"/>
    </location>
</feature>
<feature type="compositionally biased region" description="Low complexity" evidence="5">
    <location>
        <begin position="703"/>
        <end position="721"/>
    </location>
</feature>
<accession>A0ABP1R7F5</accession>
<dbReference type="PROSITE" id="PS50966">
    <property type="entry name" value="ZF_SWIM"/>
    <property type="match status" value="1"/>
</dbReference>
<dbReference type="PANTHER" id="PTHR22619:SF1">
    <property type="entry name" value="ZINC FINGER SWIM DOMAIN-CONTAINING PROTEIN 8"/>
    <property type="match status" value="1"/>
</dbReference>
<evidence type="ECO:0000259" key="6">
    <source>
        <dbReference type="PROSITE" id="PS50966"/>
    </source>
</evidence>
<feature type="compositionally biased region" description="Acidic residues" evidence="5">
    <location>
        <begin position="749"/>
        <end position="762"/>
    </location>
</feature>
<dbReference type="EMBL" id="CAXLJM020000066">
    <property type="protein sequence ID" value="CAL8121876.1"/>
    <property type="molecule type" value="Genomic_DNA"/>
</dbReference>
<comment type="caution">
    <text evidence="7">The sequence shown here is derived from an EMBL/GenBank/DDBJ whole genome shotgun (WGS) entry which is preliminary data.</text>
</comment>
<feature type="compositionally biased region" description="Polar residues" evidence="5">
    <location>
        <begin position="722"/>
        <end position="745"/>
    </location>
</feature>
<sequence length="2149" mass="231292">MRDWELVDSDRFSFEDSDRFEEDSLCSWISEPESLCNNWRGWKKSAYSSNPNPVLNGTGGSGGLGASHVVGIHPVSSSSSLGNGKSSDGISSFSLVEMSAKCVASHIPFEMVERVFPPVPEQLQLRIAFWSFPEHEEDIRLYSCLANGSAEEFQKGEKLFRNDSVSDILQIGFHLSATVKPNMRESHKVAVTFDRRRVTSCTCTCNASTNWCGHVVAVCLHRIFQSKDVTLRAPVSESLSRLHRDQLQKFAQYLISELPQQILPTAQRLLDELLSSQRSAINTLRGAPDPTAGASVNEQTSWYLDERTLHGNIHKILIKFCVPAPIVFSDVNYLTSAAPPASAEWSSLLRPLRGREPEGMWNLLSIVREMFRREDRNAVPLLEIITEECLNCDQILVWWFNTKVALHNGNSGHGGKHHSVNSNAHACQHAGSSLCDEIVCLWRLAALNPGLSPDERCILHSQFREWHIKIVEKVSKSRNASVVSKHANSFKNDVEVFPGFRPAIEACYLTWDSYPIYGVTFSESSRKYHCPFMCFRHSDGHSRSGDTGMIHSSHAILNNPAGEHHLLHSSATICSIPITPKRPRSVEFGVERSVGSTEGQNRNTLSVPGPSQNNPGPSTSAGPSAGPSKPGKSGKSRKQKGGNSNNNGNSSGGVLAAELLLSEEMGSNRSVVPNGKSISASGLKIKVSRDASFEQSSFEDDGPVPSGSSSSSGEKVSSGDGPSNSSDAVLSLSGVRNGNRSSVSSEGFCDNENDLEGDEGVETDAKVRSSASQTLSMNNTGTSDELEGDVEADLDGDSDSSLSARDPARLAVGSVVKPPAPKFDSSDSQQSGDEYQLYYYDPKAPVGPSKRGDGTDDANGKKDTSAGWNVFANLRRIEDRWEILFARAEGLHAHGHSKEACKLGVKLAGELLEHPPNLSIDLPLSVVGKGKRKKVNPLSHQISCLASATLAKCAFLCTVLAENSEHFCLAFQVGMFGLELARPPASTKPLEVKLANQEAELAQLLKRILIGQKELDMIRLKAQTLKDGTFKSRGEALLPLVLANFIFDALVMPTNREGRCNLQTGVYHLPSDEALGFEAAVSALGLKANVSEADHPLLCEGTRRQRGDLALAMLLHYKDDSDKLAKIMEKLLDREIHQLYKVPLPSAYYSNNPPTTTLLGSGWNNGKAEESSTLSSPRDNASSSSQNGSGSGNTPASPSGVNNESGSSSSSTCSSSLGAGKVESSTVDAPSATTGTQTSIASSSANPPRSDGEDQSNNQPSASTASSTSNGSQQPASSSNSAGTNQQPSAQATTTTTVSQPSGRTGKESVRFKGKRSYPVLPNQPSEAGAHFMFELAKIVLGKAGGSSNQSLFTQPSNGQNPRGPHRALHMCAFHIGLYALGLHNAVSPNWLSRTYSSHVSWITGQAMEIGAPAIAFLIDTWETHLTPTEAVTIADRASRGDANMVRAAAELALSCLPHAHALNPNEIHRAILQCKEQSDGMLEKACLTVESAAKGGGVYPEVLFDVARQWYSLYQKHLPLDVDVLNDELSHHDSLLSLESGLDPLNPGAHGHQVVVSPQTGLPPVNPNNPPPPPPSGGGSGPSNVQGPIDIIQIQAPPSQMGHQSQHNGSVYPMPAPHLTTIPYPGGPYAQVPFIPAFNPVPGNYVYGQVIYQPNTPGNSGVSTSSASYYNNQQQPPQSQQSQIGPPPFGNPIHNQHSHHGHGHNHSHSHSMVNTGATLQYYPPVPISTASGPSNPHSHMNMRQAPTQYFPVTHSHMSVMNTQIGVSHHHGSSVVVPPCSGPQVAVVAAAPVQGHPVTVNGSIGIAGVPMAGHVQHMSNQHHQHSINMSNNSHMLAITNGTGNQNGMGQQGGQQGPMVIAPNGHHGQMPTGMPNGQMLIPPNGHGMSQGNMQIINSRQAGQPQMNCGNGMMNPGVGFLQGGHMPPPPHGGQMPPMGKVENIPVSGAQFLQGARDNGNQHQQGQSAIKMKYLLAAYRVGMLAMETLARRVHDDRPQAKFARNPPYGEDVKWLLSISRKLGAQYLQQFCICAVSSIANPFVLHEIILDAALISRNNNLSWVYTNPRSPLAPLVQKCQQMYFQCLHQKLYHITLADYEDFVSIVCTARQAFHLTPDGVSQFKEWLQNLRRSKACKKDLWTQITAALQSNPK</sequence>
<evidence type="ECO:0000256" key="5">
    <source>
        <dbReference type="SAM" id="MobiDB-lite"/>
    </source>
</evidence>
<protein>
    <recommendedName>
        <fullName evidence="6">SWIM-type domain-containing protein</fullName>
    </recommendedName>
</protein>
<dbReference type="Pfam" id="PF25572">
    <property type="entry name" value="TPR_ZSWIM8"/>
    <property type="match status" value="1"/>
</dbReference>
<organism evidence="7 8">
    <name type="scientific">Orchesella dallaii</name>
    <dbReference type="NCBI Taxonomy" id="48710"/>
    <lineage>
        <taxon>Eukaryota</taxon>
        <taxon>Metazoa</taxon>
        <taxon>Ecdysozoa</taxon>
        <taxon>Arthropoda</taxon>
        <taxon>Hexapoda</taxon>
        <taxon>Collembola</taxon>
        <taxon>Entomobryomorpha</taxon>
        <taxon>Entomobryoidea</taxon>
        <taxon>Orchesellidae</taxon>
        <taxon>Orchesellinae</taxon>
        <taxon>Orchesella</taxon>
    </lineage>
</organism>
<feature type="compositionally biased region" description="Polar residues" evidence="5">
    <location>
        <begin position="1223"/>
        <end position="1247"/>
    </location>
</feature>
<feature type="compositionally biased region" description="Low complexity" evidence="5">
    <location>
        <begin position="1255"/>
        <end position="1274"/>
    </location>
</feature>
<evidence type="ECO:0000256" key="4">
    <source>
        <dbReference type="PROSITE-ProRule" id="PRU00325"/>
    </source>
</evidence>
<evidence type="ECO:0000256" key="3">
    <source>
        <dbReference type="ARBA" id="ARBA00022833"/>
    </source>
</evidence>
<feature type="compositionally biased region" description="Low complexity" evidence="5">
    <location>
        <begin position="1674"/>
        <end position="1685"/>
    </location>
</feature>
<feature type="compositionally biased region" description="Acidic residues" evidence="5">
    <location>
        <begin position="784"/>
        <end position="798"/>
    </location>
</feature>
<feature type="compositionally biased region" description="Polar residues" evidence="5">
    <location>
        <begin position="769"/>
        <end position="783"/>
    </location>
</feature>